<accession>A0A9Q0J2V1</accession>
<evidence type="ECO:0000256" key="1">
    <source>
        <dbReference type="SAM" id="MobiDB-lite"/>
    </source>
</evidence>
<reference evidence="2" key="2">
    <citation type="journal article" date="2023" name="Plants (Basel)">
        <title>Annotation of the Turnera subulata (Passifloraceae) Draft Genome Reveals the S-Locus Evolved after the Divergence of Turneroideae from Passifloroideae in a Stepwise Manner.</title>
        <authorList>
            <person name="Henning P.M."/>
            <person name="Roalson E.H."/>
            <person name="Mir W."/>
            <person name="McCubbin A.G."/>
            <person name="Shore J.S."/>
        </authorList>
    </citation>
    <scope>NUCLEOTIDE SEQUENCE</scope>
    <source>
        <strain evidence="2">F60SS</strain>
    </source>
</reference>
<comment type="caution">
    <text evidence="2">The sequence shown here is derived from an EMBL/GenBank/DDBJ whole genome shotgun (WGS) entry which is preliminary data.</text>
</comment>
<dbReference type="InterPro" id="IPR025322">
    <property type="entry name" value="PADRE_dom"/>
</dbReference>
<dbReference type="Proteomes" id="UP001141552">
    <property type="component" value="Unassembled WGS sequence"/>
</dbReference>
<evidence type="ECO:0008006" key="4">
    <source>
        <dbReference type="Google" id="ProtNLM"/>
    </source>
</evidence>
<feature type="region of interest" description="Disordered" evidence="1">
    <location>
        <begin position="1"/>
        <end position="26"/>
    </location>
</feature>
<evidence type="ECO:0000313" key="3">
    <source>
        <dbReference type="Proteomes" id="UP001141552"/>
    </source>
</evidence>
<dbReference type="OrthoDB" id="1919386at2759"/>
<organism evidence="2 3">
    <name type="scientific">Turnera subulata</name>
    <dbReference type="NCBI Taxonomy" id="218843"/>
    <lineage>
        <taxon>Eukaryota</taxon>
        <taxon>Viridiplantae</taxon>
        <taxon>Streptophyta</taxon>
        <taxon>Embryophyta</taxon>
        <taxon>Tracheophyta</taxon>
        <taxon>Spermatophyta</taxon>
        <taxon>Magnoliopsida</taxon>
        <taxon>eudicotyledons</taxon>
        <taxon>Gunneridae</taxon>
        <taxon>Pentapetalae</taxon>
        <taxon>rosids</taxon>
        <taxon>fabids</taxon>
        <taxon>Malpighiales</taxon>
        <taxon>Passifloraceae</taxon>
        <taxon>Turnera</taxon>
    </lineage>
</organism>
<dbReference type="PANTHER" id="PTHR33052">
    <property type="entry name" value="DUF4228 DOMAIN PROTEIN-RELATED"/>
    <property type="match status" value="1"/>
</dbReference>
<protein>
    <recommendedName>
        <fullName evidence="4">DUF4228 domain-containing protein</fullName>
    </recommendedName>
</protein>
<gene>
    <name evidence="2" type="ORF">Tsubulata_004810</name>
</gene>
<name>A0A9Q0J2V1_9ROSI</name>
<dbReference type="AlphaFoldDB" id="A0A9Q0J2V1"/>
<sequence>MGLCASSQSKTGGKGRERGAADNIKQPSSTIKIIQVDGKLQVLKQPVQARNKTSQQDPNCFLCSLESMSIGNSVQRVPDEEELQPGQIYFLLPLSLASKPLSLPDLCGLAIKASSALGNVDFASNDSMLIFR</sequence>
<dbReference type="Pfam" id="PF14009">
    <property type="entry name" value="PADRE"/>
    <property type="match status" value="1"/>
</dbReference>
<feature type="compositionally biased region" description="Polar residues" evidence="1">
    <location>
        <begin position="1"/>
        <end position="11"/>
    </location>
</feature>
<reference evidence="2" key="1">
    <citation type="submission" date="2022-02" db="EMBL/GenBank/DDBJ databases">
        <authorList>
            <person name="Henning P.M."/>
            <person name="McCubbin A.G."/>
            <person name="Shore J.S."/>
        </authorList>
    </citation>
    <scope>NUCLEOTIDE SEQUENCE</scope>
    <source>
        <strain evidence="2">F60SS</strain>
        <tissue evidence="2">Leaves</tissue>
    </source>
</reference>
<proteinExistence type="predicted"/>
<evidence type="ECO:0000313" key="2">
    <source>
        <dbReference type="EMBL" id="KAJ4827581.1"/>
    </source>
</evidence>
<dbReference type="EMBL" id="JAKUCV010006391">
    <property type="protein sequence ID" value="KAJ4827581.1"/>
    <property type="molecule type" value="Genomic_DNA"/>
</dbReference>
<keyword evidence="3" id="KW-1185">Reference proteome</keyword>